<dbReference type="Proteomes" id="UP000749293">
    <property type="component" value="Unassembled WGS sequence"/>
</dbReference>
<dbReference type="SUPFAM" id="SSF50985">
    <property type="entry name" value="RCC1/BLIP-II"/>
    <property type="match status" value="1"/>
</dbReference>
<dbReference type="InterPro" id="IPR053245">
    <property type="entry name" value="MitoProcess-Associated"/>
</dbReference>
<protein>
    <submittedName>
        <fullName evidence="4">Alpha-tubulin suppressor</fullName>
    </submittedName>
</protein>
<dbReference type="InterPro" id="IPR009091">
    <property type="entry name" value="RCC1/BLIP-II"/>
</dbReference>
<evidence type="ECO:0000256" key="1">
    <source>
        <dbReference type="PROSITE-ProRule" id="PRU00235"/>
    </source>
</evidence>
<feature type="transmembrane region" description="Helical" evidence="3">
    <location>
        <begin position="46"/>
        <end position="66"/>
    </location>
</feature>
<dbReference type="PANTHER" id="PTHR47563">
    <property type="entry name" value="PROTEIN FMP25, MITOCHONDRIAL"/>
    <property type="match status" value="1"/>
</dbReference>
<evidence type="ECO:0000256" key="2">
    <source>
        <dbReference type="SAM" id="MobiDB-lite"/>
    </source>
</evidence>
<dbReference type="GeneID" id="55967515"/>
<dbReference type="AlphaFoldDB" id="A0A9P4Z256"/>
<comment type="caution">
    <text evidence="4">The sequence shown here is derived from an EMBL/GenBank/DDBJ whole genome shotgun (WGS) entry which is preliminary data.</text>
</comment>
<dbReference type="GO" id="GO:0005743">
    <property type="term" value="C:mitochondrial inner membrane"/>
    <property type="evidence" value="ECO:0007669"/>
    <property type="project" value="TreeGrafter"/>
</dbReference>
<keyword evidence="5" id="KW-1185">Reference proteome</keyword>
<dbReference type="PRINTS" id="PR00633">
    <property type="entry name" value="RCCNDNSATION"/>
</dbReference>
<dbReference type="Gene3D" id="2.130.10.30">
    <property type="entry name" value="Regulator of chromosome condensation 1/beta-lactamase-inhibitor protein II"/>
    <property type="match status" value="1"/>
</dbReference>
<dbReference type="OrthoDB" id="10256179at2759"/>
<feature type="repeat" description="RCC1" evidence="1">
    <location>
        <begin position="355"/>
        <end position="417"/>
    </location>
</feature>
<dbReference type="Pfam" id="PF13540">
    <property type="entry name" value="RCC1_2"/>
    <property type="match status" value="1"/>
</dbReference>
<feature type="repeat" description="RCC1" evidence="1">
    <location>
        <begin position="437"/>
        <end position="502"/>
    </location>
</feature>
<keyword evidence="3" id="KW-0812">Transmembrane</keyword>
<evidence type="ECO:0000313" key="4">
    <source>
        <dbReference type="EMBL" id="KAF4126039.1"/>
    </source>
</evidence>
<evidence type="ECO:0000256" key="3">
    <source>
        <dbReference type="SAM" id="Phobius"/>
    </source>
</evidence>
<name>A0A9P4Z256_9HYPO</name>
<keyword evidence="3" id="KW-1133">Transmembrane helix</keyword>
<feature type="region of interest" description="Disordered" evidence="2">
    <location>
        <begin position="560"/>
        <end position="589"/>
    </location>
</feature>
<dbReference type="RefSeq" id="XP_035324691.1">
    <property type="nucleotide sequence ID" value="XM_035463267.1"/>
</dbReference>
<dbReference type="InterPro" id="IPR000408">
    <property type="entry name" value="Reg_chr_condens"/>
</dbReference>
<feature type="repeat" description="RCC1" evidence="1">
    <location>
        <begin position="290"/>
        <end position="354"/>
    </location>
</feature>
<dbReference type="GO" id="GO:0034551">
    <property type="term" value="P:mitochondrial respiratory chain complex III assembly"/>
    <property type="evidence" value="ECO:0007669"/>
    <property type="project" value="TreeGrafter"/>
</dbReference>
<dbReference type="EMBL" id="JAANYQ010000002">
    <property type="protein sequence ID" value="KAF4126039.1"/>
    <property type="molecule type" value="Genomic_DNA"/>
</dbReference>
<reference evidence="4" key="1">
    <citation type="submission" date="2020-03" db="EMBL/GenBank/DDBJ databases">
        <title>Site-based positive gene gene selection in Geosmithia morbida across the United States reveals a broad range of putative effectors and factors for local host and environmental adapation.</title>
        <authorList>
            <person name="Onufrak A."/>
            <person name="Murdoch R.W."/>
            <person name="Gazis R."/>
            <person name="Huff M."/>
            <person name="Staton M."/>
            <person name="Klingeman W."/>
            <person name="Hadziabdic D."/>
        </authorList>
    </citation>
    <scope>NUCLEOTIDE SEQUENCE</scope>
    <source>
        <strain evidence="4">1262</strain>
    </source>
</reference>
<keyword evidence="3" id="KW-0472">Membrane</keyword>
<feature type="compositionally biased region" description="Basic and acidic residues" evidence="2">
    <location>
        <begin position="560"/>
        <end position="581"/>
    </location>
</feature>
<sequence length="621" mass="67443">MNAFRAVTLRQGVTPLPRLRVWLRNASSSSSGGGGGGRRKTSSKRFGKFASVAAVFGGAAATSYYFPVVKEMVGVLMMTEEDRAARDGPKFAQPELKFEPVVSNPAEDQRKLLSSQNLQVLRSWEHPGVYVWGSNVGRVVDPESEDKYVKQPRRLKFFDDKVLRDLKLTNTFGAAVTEKGDLVQWGLGFSKDDPRPVTTVKGKDLAKIDVSADRIIALARDGSVYAVPSSQDDLKSFALGETKAKRSSWSLWGSSPAVLRTLTPGGLGWGERVTDISSGLEHCLLLTSKGRVFSLASSSSDFPSKGQMGIPGLTWETKPQNQAYDVAHEITALKDTEVVQIATGDYHSAVLDKAGNLYTFGDNLYGQLGFDMDPANSTAWAPVHIPTNKLYYHQGKLTSRVTGVAAGGNNTYFSVDVDTPAPAPDAKPGRRLPPTTSDVWAFGQGVYGALGTGKWTHVSATPGKIKGISGRFEFDEKTNSLQPIRVKALNIGTTHCAAVMDNATNTSAPRTSATSKANPDTPTNWGSDVVFWGGNEYFQLGTGKRNNLCVPGYIPPFEVETEKEKEKEKGKKSKAEEKSQDRLCLTPRENVRIGEDGRGRRLTLEQRVECGRFVSGVYSGV</sequence>
<organism evidence="4 5">
    <name type="scientific">Geosmithia morbida</name>
    <dbReference type="NCBI Taxonomy" id="1094350"/>
    <lineage>
        <taxon>Eukaryota</taxon>
        <taxon>Fungi</taxon>
        <taxon>Dikarya</taxon>
        <taxon>Ascomycota</taxon>
        <taxon>Pezizomycotina</taxon>
        <taxon>Sordariomycetes</taxon>
        <taxon>Hypocreomycetidae</taxon>
        <taxon>Hypocreales</taxon>
        <taxon>Bionectriaceae</taxon>
        <taxon>Geosmithia</taxon>
    </lineage>
</organism>
<accession>A0A9P4Z256</accession>
<gene>
    <name evidence="4" type="ORF">GMORB2_1285</name>
</gene>
<proteinExistence type="predicted"/>
<dbReference type="PANTHER" id="PTHR47563:SF1">
    <property type="entry name" value="PROTEIN FMP25, MITOCHONDRIAL"/>
    <property type="match status" value="1"/>
</dbReference>
<dbReference type="PROSITE" id="PS00626">
    <property type="entry name" value="RCC1_2"/>
    <property type="match status" value="1"/>
</dbReference>
<dbReference type="PROSITE" id="PS50012">
    <property type="entry name" value="RCC1_3"/>
    <property type="match status" value="3"/>
</dbReference>
<evidence type="ECO:0000313" key="5">
    <source>
        <dbReference type="Proteomes" id="UP000749293"/>
    </source>
</evidence>